<evidence type="ECO:0000256" key="2">
    <source>
        <dbReference type="ARBA" id="ARBA00022485"/>
    </source>
</evidence>
<keyword evidence="8" id="KW-0234">DNA repair</keyword>
<dbReference type="EC" id="4.2.99.18" evidence="1"/>
<dbReference type="SUPFAM" id="SSF48150">
    <property type="entry name" value="DNA-glycosylase"/>
    <property type="match status" value="1"/>
</dbReference>
<dbReference type="EMBL" id="CAKKNE010000002">
    <property type="protein sequence ID" value="CAH0368383.1"/>
    <property type="molecule type" value="Genomic_DNA"/>
</dbReference>
<keyword evidence="9" id="KW-0456">Lyase</keyword>
<dbReference type="PROSITE" id="PS01155">
    <property type="entry name" value="ENDONUCLEASE_III_2"/>
    <property type="match status" value="1"/>
</dbReference>
<dbReference type="AlphaFoldDB" id="A0A8J2SAU0"/>
<feature type="compositionally biased region" description="Low complexity" evidence="11">
    <location>
        <begin position="12"/>
        <end position="23"/>
    </location>
</feature>
<dbReference type="Proteomes" id="UP000789595">
    <property type="component" value="Unassembled WGS sequence"/>
</dbReference>
<evidence type="ECO:0000256" key="11">
    <source>
        <dbReference type="SAM" id="MobiDB-lite"/>
    </source>
</evidence>
<evidence type="ECO:0000256" key="5">
    <source>
        <dbReference type="ARBA" id="ARBA00022801"/>
    </source>
</evidence>
<reference evidence="13" key="1">
    <citation type="submission" date="2021-11" db="EMBL/GenBank/DDBJ databases">
        <authorList>
            <consortium name="Genoscope - CEA"/>
            <person name="William W."/>
        </authorList>
    </citation>
    <scope>NUCLEOTIDE SEQUENCE</scope>
</reference>
<gene>
    <name evidence="13" type="ORF">PECAL_2P14460</name>
</gene>
<dbReference type="PANTHER" id="PTHR43286">
    <property type="entry name" value="ENDONUCLEASE III-LIKE PROTEIN 1"/>
    <property type="match status" value="1"/>
</dbReference>
<dbReference type="SMART" id="SM00478">
    <property type="entry name" value="ENDO3c"/>
    <property type="match status" value="1"/>
</dbReference>
<dbReference type="OrthoDB" id="2099276at2759"/>
<keyword evidence="6" id="KW-0408">Iron</keyword>
<dbReference type="GO" id="GO:0005634">
    <property type="term" value="C:nucleus"/>
    <property type="evidence" value="ECO:0007669"/>
    <property type="project" value="TreeGrafter"/>
</dbReference>
<evidence type="ECO:0000256" key="6">
    <source>
        <dbReference type="ARBA" id="ARBA00023004"/>
    </source>
</evidence>
<proteinExistence type="predicted"/>
<organism evidence="13 14">
    <name type="scientific">Pelagomonas calceolata</name>
    <dbReference type="NCBI Taxonomy" id="35677"/>
    <lineage>
        <taxon>Eukaryota</taxon>
        <taxon>Sar</taxon>
        <taxon>Stramenopiles</taxon>
        <taxon>Ochrophyta</taxon>
        <taxon>Pelagophyceae</taxon>
        <taxon>Pelagomonadales</taxon>
        <taxon>Pelagomonadaceae</taxon>
        <taxon>Pelagomonas</taxon>
    </lineage>
</organism>
<dbReference type="CDD" id="cd00056">
    <property type="entry name" value="ENDO3c"/>
    <property type="match status" value="1"/>
</dbReference>
<evidence type="ECO:0000313" key="13">
    <source>
        <dbReference type="EMBL" id="CAH0368383.1"/>
    </source>
</evidence>
<evidence type="ECO:0000256" key="4">
    <source>
        <dbReference type="ARBA" id="ARBA00022763"/>
    </source>
</evidence>
<dbReference type="FunFam" id="1.10.340.30:FF:000005">
    <property type="entry name" value="Endonuclease III-like protein 1"/>
    <property type="match status" value="1"/>
</dbReference>
<comment type="caution">
    <text evidence="13">The sequence shown here is derived from an EMBL/GenBank/DDBJ whole genome shotgun (WGS) entry which is preliminary data.</text>
</comment>
<evidence type="ECO:0000259" key="12">
    <source>
        <dbReference type="SMART" id="SM00478"/>
    </source>
</evidence>
<evidence type="ECO:0000256" key="1">
    <source>
        <dbReference type="ARBA" id="ARBA00012720"/>
    </source>
</evidence>
<name>A0A8J2SAU0_9STRA</name>
<keyword evidence="2" id="KW-0004">4Fe-4S</keyword>
<dbReference type="GO" id="GO:0140078">
    <property type="term" value="F:class I DNA-(apurinic or apyrimidinic site) endonuclease activity"/>
    <property type="evidence" value="ECO:0007669"/>
    <property type="project" value="UniProtKB-EC"/>
</dbReference>
<dbReference type="GO" id="GO:0003677">
    <property type="term" value="F:DNA binding"/>
    <property type="evidence" value="ECO:0007669"/>
    <property type="project" value="InterPro"/>
</dbReference>
<dbReference type="Gene3D" id="1.10.340.30">
    <property type="entry name" value="Hypothetical protein, domain 2"/>
    <property type="match status" value="1"/>
</dbReference>
<dbReference type="Pfam" id="PF00730">
    <property type="entry name" value="HhH-GPD"/>
    <property type="match status" value="1"/>
</dbReference>
<protein>
    <recommendedName>
        <fullName evidence="1">DNA-(apurinic or apyrimidinic site) lyase</fullName>
        <ecNumber evidence="1">4.2.99.18</ecNumber>
    </recommendedName>
</protein>
<dbReference type="GO" id="GO:0046872">
    <property type="term" value="F:metal ion binding"/>
    <property type="evidence" value="ECO:0007669"/>
    <property type="project" value="UniProtKB-KW"/>
</dbReference>
<evidence type="ECO:0000256" key="7">
    <source>
        <dbReference type="ARBA" id="ARBA00023014"/>
    </source>
</evidence>
<keyword evidence="14" id="KW-1185">Reference proteome</keyword>
<evidence type="ECO:0000256" key="3">
    <source>
        <dbReference type="ARBA" id="ARBA00022723"/>
    </source>
</evidence>
<feature type="domain" description="HhH-GPD" evidence="12">
    <location>
        <begin position="77"/>
        <end position="227"/>
    </location>
</feature>
<feature type="region of interest" description="Disordered" evidence="11">
    <location>
        <begin position="1"/>
        <end position="24"/>
    </location>
</feature>
<keyword evidence="10" id="KW-0326">Glycosidase</keyword>
<dbReference type="Pfam" id="PF00633">
    <property type="entry name" value="HHH"/>
    <property type="match status" value="1"/>
</dbReference>
<accession>A0A8J2SAU0</accession>
<keyword evidence="5" id="KW-0378">Hydrolase</keyword>
<dbReference type="InterPro" id="IPR000445">
    <property type="entry name" value="HhH_motif"/>
</dbReference>
<dbReference type="GO" id="GO:0051539">
    <property type="term" value="F:4 iron, 4 sulfur cluster binding"/>
    <property type="evidence" value="ECO:0007669"/>
    <property type="project" value="UniProtKB-KW"/>
</dbReference>
<dbReference type="InterPro" id="IPR004036">
    <property type="entry name" value="Endonuclease-III-like_CS2"/>
</dbReference>
<dbReference type="GO" id="GO:0006289">
    <property type="term" value="P:nucleotide-excision repair"/>
    <property type="evidence" value="ECO:0007669"/>
    <property type="project" value="TreeGrafter"/>
</dbReference>
<evidence type="ECO:0000256" key="10">
    <source>
        <dbReference type="ARBA" id="ARBA00023295"/>
    </source>
</evidence>
<dbReference type="PANTHER" id="PTHR43286:SF1">
    <property type="entry name" value="ENDONUCLEASE III-LIKE PROTEIN 1"/>
    <property type="match status" value="1"/>
</dbReference>
<dbReference type="InterPro" id="IPR011257">
    <property type="entry name" value="DNA_glycosylase"/>
</dbReference>
<keyword evidence="7" id="KW-0411">Iron-sulfur</keyword>
<keyword evidence="4" id="KW-0227">DNA damage</keyword>
<keyword evidence="3" id="KW-0479">Metal-binding</keyword>
<dbReference type="GO" id="GO:0006285">
    <property type="term" value="P:base-excision repair, AP site formation"/>
    <property type="evidence" value="ECO:0007669"/>
    <property type="project" value="TreeGrafter"/>
</dbReference>
<evidence type="ECO:0000256" key="9">
    <source>
        <dbReference type="ARBA" id="ARBA00023239"/>
    </source>
</evidence>
<evidence type="ECO:0000313" key="14">
    <source>
        <dbReference type="Proteomes" id="UP000789595"/>
    </source>
</evidence>
<evidence type="ECO:0000256" key="8">
    <source>
        <dbReference type="ARBA" id="ARBA00023204"/>
    </source>
</evidence>
<sequence>MAPKKRPPRAAPPSAKRAKATTPVVTMPPGFKDEWRLIKELRKDRTAVVDTMGCERLADPHASEKDRRYHVLVSLMLSSQTKDTVNAAVMGALKARGLSVKRILDETSEDEFHELIKPVGFHNVKTKNIRKATQILRDQYDEEVPSTMEALLALPGVGPKMALLVLKCAFDITAGISVDTHVHRISNQLGWTGGTLCGNQNVTAPARRFLHRRRSNVGQGCVPLQRPREDAESSGAVGAARRLGRRELAARGAGPGGPDGEAEVATEGAGLVGSGVCGRVPRANRYGHCQGREGRGAGARNMTSIS</sequence>
<dbReference type="InterPro" id="IPR003265">
    <property type="entry name" value="HhH-GPD_domain"/>
</dbReference>
<dbReference type="GO" id="GO:0000703">
    <property type="term" value="F:oxidized pyrimidine nucleobase lesion DNA N-glycosylase activity"/>
    <property type="evidence" value="ECO:0007669"/>
    <property type="project" value="TreeGrafter"/>
</dbReference>